<keyword evidence="1 2" id="KW-0732">Signal</keyword>
<evidence type="ECO:0000256" key="1">
    <source>
        <dbReference type="ARBA" id="ARBA00022729"/>
    </source>
</evidence>
<dbReference type="InterPro" id="IPR028994">
    <property type="entry name" value="Integrin_alpha_N"/>
</dbReference>
<reference evidence="3 4" key="1">
    <citation type="journal article" date="2022" name="Syst. Appl. Microbiol.">
        <title>Rhodopirellula aestuarii sp. nov., a novel member of the genus Rhodopirellula isolated from brackish sediments collected in the Tagus River estuary, Portugal.</title>
        <authorList>
            <person name="Vitorino I.R."/>
            <person name="Klimek D."/>
            <person name="Calusinska M."/>
            <person name="Lobo-da-Cunha A."/>
            <person name="Vasconcelos V."/>
            <person name="Lage O.M."/>
        </authorList>
    </citation>
    <scope>NUCLEOTIDE SEQUENCE [LARGE SCALE GENOMIC DNA]</scope>
    <source>
        <strain evidence="3 4">ICT_H3.1</strain>
    </source>
</reference>
<dbReference type="Pfam" id="PF13517">
    <property type="entry name" value="FG-GAP_3"/>
    <property type="match status" value="2"/>
</dbReference>
<organism evidence="3 4">
    <name type="scientific">Aporhodopirellula aestuarii</name>
    <dbReference type="NCBI Taxonomy" id="2950107"/>
    <lineage>
        <taxon>Bacteria</taxon>
        <taxon>Pseudomonadati</taxon>
        <taxon>Planctomycetota</taxon>
        <taxon>Planctomycetia</taxon>
        <taxon>Pirellulales</taxon>
        <taxon>Pirellulaceae</taxon>
        <taxon>Aporhodopirellula</taxon>
    </lineage>
</organism>
<feature type="chain" id="PRO_5046584804" evidence="2">
    <location>
        <begin position="27"/>
        <end position="675"/>
    </location>
</feature>
<dbReference type="PANTHER" id="PTHR44103:SF1">
    <property type="entry name" value="PROPROTEIN CONVERTASE P"/>
    <property type="match status" value="1"/>
</dbReference>
<comment type="caution">
    <text evidence="3">The sequence shown here is derived from an EMBL/GenBank/DDBJ whole genome shotgun (WGS) entry which is preliminary data.</text>
</comment>
<dbReference type="Proteomes" id="UP001202961">
    <property type="component" value="Unassembled WGS sequence"/>
</dbReference>
<keyword evidence="4" id="KW-1185">Reference proteome</keyword>
<evidence type="ECO:0000313" key="4">
    <source>
        <dbReference type="Proteomes" id="UP001202961"/>
    </source>
</evidence>
<dbReference type="InterPro" id="IPR013517">
    <property type="entry name" value="FG-GAP"/>
</dbReference>
<feature type="signal peptide" evidence="2">
    <location>
        <begin position="1"/>
        <end position="26"/>
    </location>
</feature>
<sequence length="675" mass="70550">MNSRLTLSVLILLAMASAVLPTVSHAVINAGLQPADLFHSRYTTVCILDILAVDPDAGTAQCKISRSLKGKLIEDAEVMLNFTGSMKGAAAAAMAEGDIVVGDKVVAFAGRRRGPKDLMLYANSFYLGQMSEPGSWSLDKSGAAMVGLDGAAISTLAGTWNGSSRQLAALVEDIAAGRDFFPRKGYARFQTDRLLKQFEAPVTGVAAYDLDGDGDLDVVACAGSVSVFMQGDDQKFADATEALGLSGASSLGCGAADINGDGLTDLLLGTTIYNGRFANGRLSFVKNDHALSGASEFSASLKTSAFVELNGDGYPDIVMSVVGGGLRAFLNPGEAGGSFTDATASLGLDRAECGGGGNGFVSPGHWNDDMRTDLFYASELGYFLVQNEAGVFEPVAHEIDFKFTSSATGNVGETGAGVFLPLFSPEHMDLVVPLEDGWIVVANQDGVPVDVTRWGNEISEGSQAHLATIAEDLNCDGHVDFFTISSAENGHNRYIVNRGYGSFMLGTTHKHYEHMFDGPSSELGGLACAAGDLNNDGAPDLVVGNAHGHLTLIFNDTLAARAPVAHPAPEIAAIENVKLLTVHVLGSKGIVNARVMLHDASGRLVARRDLTNNVSAGSCSAANAVISVRMPVDGRCKATVLYSDGLTRTAEVDLSSSPHNVVVVDRGEVGPDDEF</sequence>
<accession>A0ABT0UAK9</accession>
<dbReference type="PANTHER" id="PTHR44103">
    <property type="entry name" value="PROPROTEIN CONVERTASE P"/>
    <property type="match status" value="1"/>
</dbReference>
<dbReference type="EMBL" id="JAMQBK010000065">
    <property type="protein sequence ID" value="MCM2373734.1"/>
    <property type="molecule type" value="Genomic_DNA"/>
</dbReference>
<name>A0ABT0UAK9_9BACT</name>
<dbReference type="RefSeq" id="WP_250931575.1">
    <property type="nucleotide sequence ID" value="NZ_JAMQBK010000065.1"/>
</dbReference>
<evidence type="ECO:0000256" key="2">
    <source>
        <dbReference type="SAM" id="SignalP"/>
    </source>
</evidence>
<dbReference type="Gene3D" id="2.130.10.130">
    <property type="entry name" value="Integrin alpha, N-terminal"/>
    <property type="match status" value="2"/>
</dbReference>
<protein>
    <submittedName>
        <fullName evidence="3">VCBS repeat-containing protein</fullName>
    </submittedName>
</protein>
<evidence type="ECO:0000313" key="3">
    <source>
        <dbReference type="EMBL" id="MCM2373734.1"/>
    </source>
</evidence>
<proteinExistence type="predicted"/>
<gene>
    <name evidence="3" type="ORF">NB063_24225</name>
</gene>
<dbReference type="SUPFAM" id="SSF69318">
    <property type="entry name" value="Integrin alpha N-terminal domain"/>
    <property type="match status" value="2"/>
</dbReference>